<accession>A0A1Y2CCP2</accession>
<dbReference type="EMBL" id="MCGO01000021">
    <property type="protein sequence ID" value="ORY44808.1"/>
    <property type="molecule type" value="Genomic_DNA"/>
</dbReference>
<organism evidence="1 2">
    <name type="scientific">Rhizoclosmatium globosum</name>
    <dbReference type="NCBI Taxonomy" id="329046"/>
    <lineage>
        <taxon>Eukaryota</taxon>
        <taxon>Fungi</taxon>
        <taxon>Fungi incertae sedis</taxon>
        <taxon>Chytridiomycota</taxon>
        <taxon>Chytridiomycota incertae sedis</taxon>
        <taxon>Chytridiomycetes</taxon>
        <taxon>Chytridiales</taxon>
        <taxon>Chytriomycetaceae</taxon>
        <taxon>Rhizoclosmatium</taxon>
    </lineage>
</organism>
<keyword evidence="2" id="KW-1185">Reference proteome</keyword>
<comment type="caution">
    <text evidence="1">The sequence shown here is derived from an EMBL/GenBank/DDBJ whole genome shotgun (WGS) entry which is preliminary data.</text>
</comment>
<evidence type="ECO:0000313" key="1">
    <source>
        <dbReference type="EMBL" id="ORY44808.1"/>
    </source>
</evidence>
<evidence type="ECO:0000313" key="2">
    <source>
        <dbReference type="Proteomes" id="UP000193642"/>
    </source>
</evidence>
<name>A0A1Y2CCP2_9FUNG</name>
<proteinExistence type="predicted"/>
<gene>
    <name evidence="1" type="ORF">BCR33DRAFT_716755</name>
</gene>
<sequence length="84" mass="9283">MSSPPLPREFKKPHSFSFPSNALRKVLPVVDSVFGTGSTTDAVGPCRQPQPVMDSRARSRMMSLRHSDRPCLSTLEAKEADVRV</sequence>
<protein>
    <submittedName>
        <fullName evidence="1">Uncharacterized protein</fullName>
    </submittedName>
</protein>
<dbReference type="Proteomes" id="UP000193642">
    <property type="component" value="Unassembled WGS sequence"/>
</dbReference>
<reference evidence="1 2" key="1">
    <citation type="submission" date="2016-07" db="EMBL/GenBank/DDBJ databases">
        <title>Pervasive Adenine N6-methylation of Active Genes in Fungi.</title>
        <authorList>
            <consortium name="DOE Joint Genome Institute"/>
            <person name="Mondo S.J."/>
            <person name="Dannebaum R.O."/>
            <person name="Kuo R.C."/>
            <person name="Labutti K."/>
            <person name="Haridas S."/>
            <person name="Kuo A."/>
            <person name="Salamov A."/>
            <person name="Ahrendt S.R."/>
            <person name="Lipzen A."/>
            <person name="Sullivan W."/>
            <person name="Andreopoulos W.B."/>
            <person name="Clum A."/>
            <person name="Lindquist E."/>
            <person name="Daum C."/>
            <person name="Ramamoorthy G.K."/>
            <person name="Gryganskyi A."/>
            <person name="Culley D."/>
            <person name="Magnuson J.K."/>
            <person name="James T.Y."/>
            <person name="O'Malley M.A."/>
            <person name="Stajich J.E."/>
            <person name="Spatafora J.W."/>
            <person name="Visel A."/>
            <person name="Grigoriev I.V."/>
        </authorList>
    </citation>
    <scope>NUCLEOTIDE SEQUENCE [LARGE SCALE GENOMIC DNA]</scope>
    <source>
        <strain evidence="1 2">JEL800</strain>
    </source>
</reference>
<dbReference type="AlphaFoldDB" id="A0A1Y2CCP2"/>